<keyword evidence="4" id="KW-1185">Reference proteome</keyword>
<sequence length="454" mass="49977">MRKKLVSVLMGAVLAAGTLAGCGGGSGDTASEKENSTNKESDKKSEDKKEEKNADASTTLKWAMWDRDLVTYWDGIADAYMEKNPDVRIEIMDLGSADYMTVLSTELSGEGSDFDVVTVKDMQCYTTLVSKGVLEDLTERVSADNIDLSVYNGVTDQMKADGKILEMPFRNDFWVLYYNKDLFDAANVDYPTNNMTVEEWDELARKVAKTGFGSDVTYGSHFHNWRSTVQLFGILDGKHTVLDGNYDWTKPYYEMVKKQEEDGICRSYIDTNASQLHYSAAFSEGNVATMNMGSWYVSTLITELANGEYDSELCGNWGIAKYPHPEGAEEGATIGSLTGLAIPTSSENKDAAWDFIKFACGEEGAKIVAATGSFPALLNDETADVIASLDGFPQDETSIEALKPGKVYLEAPYDKNFSEINTILDTYHKDIMNGDLSIDEGIAKMNEEVGKIGK</sequence>
<feature type="signal peptide" evidence="2">
    <location>
        <begin position="1"/>
        <end position="20"/>
    </location>
</feature>
<dbReference type="InterPro" id="IPR006059">
    <property type="entry name" value="SBP"/>
</dbReference>
<feature type="chain" id="PRO_5038683843" evidence="2">
    <location>
        <begin position="21"/>
        <end position="454"/>
    </location>
</feature>
<name>A0A2Z4UEQ5_9FIRM</name>
<dbReference type="AlphaFoldDB" id="A0A2Z4UEQ5"/>
<proteinExistence type="predicted"/>
<dbReference type="Pfam" id="PF01547">
    <property type="entry name" value="SBP_bac_1"/>
    <property type="match status" value="1"/>
</dbReference>
<keyword evidence="2" id="KW-0732">Signal</keyword>
<feature type="compositionally biased region" description="Basic and acidic residues" evidence="1">
    <location>
        <begin position="30"/>
        <end position="53"/>
    </location>
</feature>
<dbReference type="RefSeq" id="WP_111920735.1">
    <property type="nucleotide sequence ID" value="NZ_CAUWHR010000015.1"/>
</dbReference>
<dbReference type="PROSITE" id="PS51257">
    <property type="entry name" value="PROKAR_LIPOPROTEIN"/>
    <property type="match status" value="1"/>
</dbReference>
<feature type="region of interest" description="Disordered" evidence="1">
    <location>
        <begin position="23"/>
        <end position="53"/>
    </location>
</feature>
<evidence type="ECO:0000313" key="4">
    <source>
        <dbReference type="Proteomes" id="UP000250003"/>
    </source>
</evidence>
<evidence type="ECO:0000256" key="1">
    <source>
        <dbReference type="SAM" id="MobiDB-lite"/>
    </source>
</evidence>
<evidence type="ECO:0000313" key="3">
    <source>
        <dbReference type="EMBL" id="AWY99294.1"/>
    </source>
</evidence>
<accession>A0A2Z4UEQ5</accession>
<gene>
    <name evidence="3" type="ORF">DQQ01_15505</name>
</gene>
<dbReference type="PANTHER" id="PTHR43649:SF12">
    <property type="entry name" value="DIACETYLCHITOBIOSE BINDING PROTEIN DASA"/>
    <property type="match status" value="1"/>
</dbReference>
<dbReference type="Proteomes" id="UP000250003">
    <property type="component" value="Chromosome"/>
</dbReference>
<dbReference type="Gene3D" id="3.40.190.10">
    <property type="entry name" value="Periplasmic binding protein-like II"/>
    <property type="match status" value="1"/>
</dbReference>
<reference evidence="4" key="1">
    <citation type="submission" date="2018-06" db="EMBL/GenBank/DDBJ databases">
        <title>Description of Blautia argi sp. nov., a new anaerobic isolated from dog feces.</title>
        <authorList>
            <person name="Chang Y.-H."/>
            <person name="Paek J."/>
            <person name="Shin Y."/>
        </authorList>
    </citation>
    <scope>NUCLEOTIDE SEQUENCE [LARGE SCALE GENOMIC DNA]</scope>
    <source>
        <strain evidence="4">KCTC 15426</strain>
    </source>
</reference>
<evidence type="ECO:0000256" key="2">
    <source>
        <dbReference type="SAM" id="SignalP"/>
    </source>
</evidence>
<dbReference type="EMBL" id="CP030280">
    <property type="protein sequence ID" value="AWY99294.1"/>
    <property type="molecule type" value="Genomic_DNA"/>
</dbReference>
<dbReference type="InterPro" id="IPR050490">
    <property type="entry name" value="Bact_solute-bd_prot1"/>
</dbReference>
<dbReference type="OrthoDB" id="362670at2"/>
<dbReference type="PANTHER" id="PTHR43649">
    <property type="entry name" value="ARABINOSE-BINDING PROTEIN-RELATED"/>
    <property type="match status" value="1"/>
</dbReference>
<protein>
    <submittedName>
        <fullName evidence="3">Sugar ABC transporter substrate-binding protein</fullName>
    </submittedName>
</protein>
<dbReference type="CDD" id="cd13585">
    <property type="entry name" value="PBP2_TMBP_like"/>
    <property type="match status" value="1"/>
</dbReference>
<organism evidence="3 4">
    <name type="scientific">Blautia argi</name>
    <dbReference type="NCBI Taxonomy" id="1912897"/>
    <lineage>
        <taxon>Bacteria</taxon>
        <taxon>Bacillati</taxon>
        <taxon>Bacillota</taxon>
        <taxon>Clostridia</taxon>
        <taxon>Lachnospirales</taxon>
        <taxon>Lachnospiraceae</taxon>
        <taxon>Blautia</taxon>
    </lineage>
</organism>
<dbReference type="SUPFAM" id="SSF53850">
    <property type="entry name" value="Periplasmic binding protein-like II"/>
    <property type="match status" value="1"/>
</dbReference>
<dbReference type="KEGG" id="blau:DQQ01_15505"/>